<reference evidence="1" key="1">
    <citation type="submission" date="2021-01" db="EMBL/GenBank/DDBJ databases">
        <title>Whole genome shotgun sequence of Virgisporangium aurantiacum NBRC 16421.</title>
        <authorList>
            <person name="Komaki H."/>
            <person name="Tamura T."/>
        </authorList>
    </citation>
    <scope>NUCLEOTIDE SEQUENCE</scope>
    <source>
        <strain evidence="1">NBRC 16421</strain>
    </source>
</reference>
<accession>A0A8J3Z4X4</accession>
<gene>
    <name evidence="1" type="ORF">Vau01_039980</name>
</gene>
<dbReference type="AlphaFoldDB" id="A0A8J3Z4X4"/>
<evidence type="ECO:0000313" key="1">
    <source>
        <dbReference type="EMBL" id="GIJ56482.1"/>
    </source>
</evidence>
<protein>
    <submittedName>
        <fullName evidence="1">Uncharacterized protein</fullName>
    </submittedName>
</protein>
<proteinExistence type="predicted"/>
<dbReference type="EMBL" id="BOPG01000024">
    <property type="protein sequence ID" value="GIJ56482.1"/>
    <property type="molecule type" value="Genomic_DNA"/>
</dbReference>
<name>A0A8J3Z4X4_9ACTN</name>
<dbReference type="Proteomes" id="UP000612585">
    <property type="component" value="Unassembled WGS sequence"/>
</dbReference>
<organism evidence="1 2">
    <name type="scientific">Virgisporangium aurantiacum</name>
    <dbReference type="NCBI Taxonomy" id="175570"/>
    <lineage>
        <taxon>Bacteria</taxon>
        <taxon>Bacillati</taxon>
        <taxon>Actinomycetota</taxon>
        <taxon>Actinomycetes</taxon>
        <taxon>Micromonosporales</taxon>
        <taxon>Micromonosporaceae</taxon>
        <taxon>Virgisporangium</taxon>
    </lineage>
</organism>
<evidence type="ECO:0000313" key="2">
    <source>
        <dbReference type="Proteomes" id="UP000612585"/>
    </source>
</evidence>
<keyword evidence="2" id="KW-1185">Reference proteome</keyword>
<sequence length="77" mass="7857">MEPAALTSSVPDGQVTVTVWTGSVLAARVALTACRPDTAAAAGRTAVTDPPVTPTTATTARAAHRRIDFLKLIAVLS</sequence>
<comment type="caution">
    <text evidence="1">The sequence shown here is derived from an EMBL/GenBank/DDBJ whole genome shotgun (WGS) entry which is preliminary data.</text>
</comment>